<sequence>MRIAIATTSGFHLRHLARELIASGHEVAYLTYLPPFRNRRDGIPAVHARSYFWRLLPWSAAALFRHAHRLQARGVQKLFRRADALYAVDLPPCDIFIGLSALADASARAAREKYRAKIVIERGSRHVASQNELLVAGGGQRLSAHYVARELTSYERADYIALPSDHAVESFVERGFARQRLFKNSYGVDLARFAPTPRPPGPARLLFVGQWSHRKGCDVLAEVLRRNPDLHLTHIGTAHDLSFPALPNFTTLGHKPHPELHAEMARRHMLLLPSREDGFGMVLTEALATGLPVIGSTRTGAPDLRELIANRESVIVVPPADAGALATAIRRMENFIARQPEDRAILTEKDKSNLSWAAYARRYSAFLHAIV</sequence>
<dbReference type="EMBL" id="JAIVFP010000001">
    <property type="protein sequence ID" value="MCI4683289.1"/>
    <property type="molecule type" value="Genomic_DNA"/>
</dbReference>
<evidence type="ECO:0000256" key="3">
    <source>
        <dbReference type="ARBA" id="ARBA00022679"/>
    </source>
</evidence>
<keyword evidence="2" id="KW-0328">Glycosyltransferase</keyword>
<comment type="caution">
    <text evidence="4">The sequence shown here is derived from an EMBL/GenBank/DDBJ whole genome shotgun (WGS) entry which is preliminary data.</text>
</comment>
<dbReference type="Proteomes" id="UP001139104">
    <property type="component" value="Unassembled WGS sequence"/>
</dbReference>
<dbReference type="Pfam" id="PF13692">
    <property type="entry name" value="Glyco_trans_1_4"/>
    <property type="match status" value="1"/>
</dbReference>
<keyword evidence="5" id="KW-1185">Reference proteome</keyword>
<proteinExistence type="inferred from homology"/>
<dbReference type="Gene3D" id="3.40.50.2000">
    <property type="entry name" value="Glycogen Phosphorylase B"/>
    <property type="match status" value="2"/>
</dbReference>
<evidence type="ECO:0000313" key="5">
    <source>
        <dbReference type="Proteomes" id="UP001139104"/>
    </source>
</evidence>
<comment type="similarity">
    <text evidence="1">Belongs to the glycosyltransferase group 1 family. Glycosyltransferase 4 subfamily.</text>
</comment>
<reference evidence="4" key="1">
    <citation type="journal article" date="2022" name="ISME J.">
        <title>Identification of active gaseous-alkane degraders at natural gas seeps.</title>
        <authorList>
            <person name="Farhan Ul Haque M."/>
            <person name="Hernandez M."/>
            <person name="Crombie A.T."/>
            <person name="Murrell J.C."/>
        </authorList>
    </citation>
    <scope>NUCLEOTIDE SEQUENCE</scope>
    <source>
        <strain evidence="4">PC2</strain>
    </source>
</reference>
<gene>
    <name evidence="4" type="ORF">K2U94_11005</name>
</gene>
<organism evidence="4 5">
    <name type="scientific">Candidatus Rhodoblastus alkanivorans</name>
    <dbReference type="NCBI Taxonomy" id="2954117"/>
    <lineage>
        <taxon>Bacteria</taxon>
        <taxon>Pseudomonadati</taxon>
        <taxon>Pseudomonadota</taxon>
        <taxon>Alphaproteobacteria</taxon>
        <taxon>Hyphomicrobiales</taxon>
        <taxon>Rhodoblastaceae</taxon>
        <taxon>Rhodoblastus</taxon>
    </lineage>
</organism>
<accession>A0ABS9Z6J4</accession>
<name>A0ABS9Z6J4_9HYPH</name>
<dbReference type="SUPFAM" id="SSF53756">
    <property type="entry name" value="UDP-Glycosyltransferase/glycogen phosphorylase"/>
    <property type="match status" value="1"/>
</dbReference>
<dbReference type="PANTHER" id="PTHR12526">
    <property type="entry name" value="GLYCOSYLTRANSFERASE"/>
    <property type="match status" value="1"/>
</dbReference>
<protein>
    <submittedName>
        <fullName evidence="4">Glycosyltransferase family 4 protein</fullName>
    </submittedName>
</protein>
<dbReference type="RefSeq" id="WP_243067251.1">
    <property type="nucleotide sequence ID" value="NZ_JAIVFK010000025.1"/>
</dbReference>
<keyword evidence="3" id="KW-0808">Transferase</keyword>
<dbReference type="CDD" id="cd03801">
    <property type="entry name" value="GT4_PimA-like"/>
    <property type="match status" value="1"/>
</dbReference>
<evidence type="ECO:0000313" key="4">
    <source>
        <dbReference type="EMBL" id="MCI4683289.1"/>
    </source>
</evidence>
<evidence type="ECO:0000256" key="2">
    <source>
        <dbReference type="ARBA" id="ARBA00022676"/>
    </source>
</evidence>
<evidence type="ECO:0000256" key="1">
    <source>
        <dbReference type="ARBA" id="ARBA00009481"/>
    </source>
</evidence>
<dbReference type="PANTHER" id="PTHR12526:SF640">
    <property type="entry name" value="COLANIC ACID BIOSYNTHESIS GLYCOSYLTRANSFERASE WCAL-RELATED"/>
    <property type="match status" value="1"/>
</dbReference>